<dbReference type="AlphaFoldDB" id="A0A348HB49"/>
<accession>A0A348HB49</accession>
<keyword evidence="3" id="KW-1185">Reference proteome</keyword>
<evidence type="ECO:0000259" key="1">
    <source>
        <dbReference type="Pfam" id="PF09949"/>
    </source>
</evidence>
<dbReference type="InterPro" id="IPR052935">
    <property type="entry name" value="Mg2+_PAP"/>
</dbReference>
<protein>
    <submittedName>
        <fullName evidence="2">Uncharacterized conserved protein</fullName>
    </submittedName>
</protein>
<dbReference type="STRING" id="1123510.GCA_000620025_00141"/>
<dbReference type="OrthoDB" id="9789875at2"/>
<dbReference type="PANTHER" id="PTHR28208:SF3">
    <property type="entry name" value="PHOSPHATIDATE PHOSPHATASE APP1"/>
    <property type="match status" value="1"/>
</dbReference>
<dbReference type="PANTHER" id="PTHR28208">
    <property type="entry name" value="PHOSPHATIDATE PHOSPHATASE APP1"/>
    <property type="match status" value="1"/>
</dbReference>
<sequence length="372" mass="43085">MPHPRKRFSQALRRWLQVFASPVREEDDGGKAGIAIHTYRGYGSHSEIYLMGRVFRQSRVGRSMKQSFWRDILDVLRRITRRGMPGVNVAVRFGDSHTVVDTDADGYFRAHMMINEPLPPNKVWHKAELKVLFRNETVKARAAIYIPPLETDYVVVSDIDDTVMYTGVANKAKMMIRLFFEKADRRAVFPGVAAFYQALFDGGEDRKRPLLYVSRAPWTIYEMLVEFFRMHRIPEGPVLFLREWGLSWKSPLPRRAVHHKQMVIRQMMQLYKEQSFILIGDSGQKDPEVYTQMVREFPSRIKTIYIRSIDENPERDKSISELAREVHETGSTLVLAEDTVSMARHALSQGYISKEGFAAVQEEARKDEAIRG</sequence>
<reference evidence="2 3" key="1">
    <citation type="submission" date="2018-09" db="EMBL/GenBank/DDBJ databases">
        <title>Zymobacter palmae IAM14233 (=T109) whole genome analysis.</title>
        <authorList>
            <person name="Yanase H."/>
        </authorList>
    </citation>
    <scope>NUCLEOTIDE SEQUENCE [LARGE SCALE GENOMIC DNA]</scope>
    <source>
        <strain evidence="2 3">IAM14233</strain>
    </source>
</reference>
<dbReference type="Proteomes" id="UP000267342">
    <property type="component" value="Chromosome"/>
</dbReference>
<feature type="domain" description="Phosphatidate phosphatase APP1 catalytic" evidence="1">
    <location>
        <begin position="154"/>
        <end position="307"/>
    </location>
</feature>
<dbReference type="EMBL" id="AP018933">
    <property type="protein sequence ID" value="BBG28851.1"/>
    <property type="molecule type" value="Genomic_DNA"/>
</dbReference>
<organism evidence="2 3">
    <name type="scientific">Zymobacter palmae</name>
    <dbReference type="NCBI Taxonomy" id="33074"/>
    <lineage>
        <taxon>Bacteria</taxon>
        <taxon>Pseudomonadati</taxon>
        <taxon>Pseudomonadota</taxon>
        <taxon>Gammaproteobacteria</taxon>
        <taxon>Oceanospirillales</taxon>
        <taxon>Halomonadaceae</taxon>
        <taxon>Zymobacter group</taxon>
        <taxon>Zymobacter</taxon>
    </lineage>
</organism>
<evidence type="ECO:0000313" key="2">
    <source>
        <dbReference type="EMBL" id="BBG28851.1"/>
    </source>
</evidence>
<dbReference type="InterPro" id="IPR019236">
    <property type="entry name" value="APP1_cat"/>
</dbReference>
<evidence type="ECO:0000313" key="3">
    <source>
        <dbReference type="Proteomes" id="UP000267342"/>
    </source>
</evidence>
<proteinExistence type="predicted"/>
<dbReference type="RefSeq" id="WP_027704394.1">
    <property type="nucleotide sequence ID" value="NZ_AP018933.1"/>
</dbReference>
<dbReference type="GO" id="GO:0008195">
    <property type="term" value="F:phosphatidate phosphatase activity"/>
    <property type="evidence" value="ECO:0007669"/>
    <property type="project" value="InterPro"/>
</dbReference>
<dbReference type="Pfam" id="PF09949">
    <property type="entry name" value="APP1_cat"/>
    <property type="match status" value="1"/>
</dbReference>
<dbReference type="KEGG" id="zpl:ZBT109_0051"/>
<name>A0A348HB49_9GAMM</name>
<gene>
    <name evidence="2" type="ORF">ZBT109_0051</name>
</gene>